<evidence type="ECO:0000256" key="2">
    <source>
        <dbReference type="ARBA" id="ARBA00007639"/>
    </source>
</evidence>
<reference evidence="6" key="1">
    <citation type="submission" date="2023-06" db="EMBL/GenBank/DDBJ databases">
        <title>Draft Genome Sequences of Representative Paenibacillus Polymyxa, Bacillus cereus, Fictibacillus sp., and Brevibacillus agri Strains Isolated from Amazonian Dark Earth.</title>
        <authorList>
            <person name="Pellegrinetti T.A."/>
            <person name="Cunha I.C.M."/>
            <person name="Chaves M.G."/>
            <person name="Freitas A.S."/>
            <person name="Silva A.V.R."/>
            <person name="Tsai S.M."/>
            <person name="Mendes L.W."/>
        </authorList>
    </citation>
    <scope>NUCLEOTIDE SEQUENCE</scope>
    <source>
        <strain evidence="6">CENA-BCM004</strain>
    </source>
</reference>
<keyword evidence="3" id="KW-0732">Signal</keyword>
<dbReference type="Pfam" id="PF13407">
    <property type="entry name" value="Peripla_BP_4"/>
    <property type="match status" value="1"/>
</dbReference>
<dbReference type="RefSeq" id="WP_290399311.1">
    <property type="nucleotide sequence ID" value="NZ_JAUHLN010000002.1"/>
</dbReference>
<evidence type="ECO:0000313" key="7">
    <source>
        <dbReference type="Proteomes" id="UP001168694"/>
    </source>
</evidence>
<dbReference type="InterPro" id="IPR028082">
    <property type="entry name" value="Peripla_BP_I"/>
</dbReference>
<keyword evidence="7" id="KW-1185">Reference proteome</keyword>
<comment type="similarity">
    <text evidence="2">Belongs to the bacterial solute-binding protein 2 family.</text>
</comment>
<keyword evidence="4" id="KW-1133">Transmembrane helix</keyword>
<comment type="subcellular location">
    <subcellularLocation>
        <location evidence="1">Cell envelope</location>
    </subcellularLocation>
</comment>
<evidence type="ECO:0000256" key="3">
    <source>
        <dbReference type="ARBA" id="ARBA00022729"/>
    </source>
</evidence>
<keyword evidence="4" id="KW-0812">Transmembrane</keyword>
<feature type="transmembrane region" description="Helical" evidence="4">
    <location>
        <begin position="6"/>
        <end position="25"/>
    </location>
</feature>
<dbReference type="EMBL" id="JAUHLN010000002">
    <property type="protein sequence ID" value="MDN4073168.1"/>
    <property type="molecule type" value="Genomic_DNA"/>
</dbReference>
<evidence type="ECO:0000256" key="4">
    <source>
        <dbReference type="SAM" id="Phobius"/>
    </source>
</evidence>
<evidence type="ECO:0000256" key="1">
    <source>
        <dbReference type="ARBA" id="ARBA00004196"/>
    </source>
</evidence>
<protein>
    <submittedName>
        <fullName evidence="6">Sugar-binding protein</fullName>
    </submittedName>
</protein>
<comment type="caution">
    <text evidence="6">The sequence shown here is derived from an EMBL/GenBank/DDBJ whole genome shotgun (WGS) entry which is preliminary data.</text>
</comment>
<keyword evidence="4" id="KW-0472">Membrane</keyword>
<name>A0ABT8E5J2_9BACL</name>
<feature type="domain" description="Periplasmic binding protein" evidence="5">
    <location>
        <begin position="46"/>
        <end position="300"/>
    </location>
</feature>
<organism evidence="6 7">
    <name type="scientific">Fictibacillus terranigra</name>
    <dbReference type="NCBI Taxonomy" id="3058424"/>
    <lineage>
        <taxon>Bacteria</taxon>
        <taxon>Bacillati</taxon>
        <taxon>Bacillota</taxon>
        <taxon>Bacilli</taxon>
        <taxon>Bacillales</taxon>
        <taxon>Fictibacillaceae</taxon>
        <taxon>Fictibacillus</taxon>
    </lineage>
</organism>
<dbReference type="PANTHER" id="PTHR46847:SF1">
    <property type="entry name" value="D-ALLOSE-BINDING PERIPLASMIC PROTEIN-RELATED"/>
    <property type="match status" value="1"/>
</dbReference>
<evidence type="ECO:0000259" key="5">
    <source>
        <dbReference type="Pfam" id="PF13407"/>
    </source>
</evidence>
<proteinExistence type="inferred from homology"/>
<accession>A0ABT8E5J2</accession>
<sequence length="326" mass="36393">MGLKKIGLFIFTAVFCLNAGYMLFFGRETFQVKPSAAHSQKYVYHFVLISEEIDNEYWRLVEKGAKAEAAKRHIHLDYLGPKQANNEEQLTFIDKAIAGKVDGIMTQGVSNEKFNYLVNKSVQKGIPLLTVDTDAPESERQVYVGSDNYRAGKLAGEELVRNTRGRQKVGIVTGRLDASNQQLRVKGFEDVLAKHKRLEVVGIQESNITKSGALQATYELLKNDPDITAFFGTSALDGIGISQVTSQYQSKKKPFIISFDTLPGTMALIRAEQINSTVGQYPYQMGEMAVRTLLSLKKGKLPQPLQYTKTDIIKKTKPAMLWGDSR</sequence>
<dbReference type="InterPro" id="IPR025997">
    <property type="entry name" value="SBP_2_dom"/>
</dbReference>
<dbReference type="SUPFAM" id="SSF53822">
    <property type="entry name" value="Periplasmic binding protein-like I"/>
    <property type="match status" value="1"/>
</dbReference>
<evidence type="ECO:0000313" key="6">
    <source>
        <dbReference type="EMBL" id="MDN4073168.1"/>
    </source>
</evidence>
<dbReference type="Gene3D" id="3.40.50.2300">
    <property type="match status" value="2"/>
</dbReference>
<dbReference type="Proteomes" id="UP001168694">
    <property type="component" value="Unassembled WGS sequence"/>
</dbReference>
<dbReference type="PANTHER" id="PTHR46847">
    <property type="entry name" value="D-ALLOSE-BINDING PERIPLASMIC PROTEIN-RELATED"/>
    <property type="match status" value="1"/>
</dbReference>
<dbReference type="CDD" id="cd06314">
    <property type="entry name" value="PBP1_tmGBP"/>
    <property type="match status" value="1"/>
</dbReference>
<gene>
    <name evidence="6" type="ORF">QYF49_09130</name>
</gene>